<name>A0A1X7VED5_AMPQE</name>
<feature type="compositionally biased region" description="Pro residues" evidence="1">
    <location>
        <begin position="234"/>
        <end position="244"/>
    </location>
</feature>
<dbReference type="Proteomes" id="UP000007879">
    <property type="component" value="Unassembled WGS sequence"/>
</dbReference>
<feature type="compositionally biased region" description="Basic residues" evidence="1">
    <location>
        <begin position="218"/>
        <end position="232"/>
    </location>
</feature>
<dbReference type="EnsemblMetazoa" id="XM_019993758.1">
    <property type="protein sequence ID" value="XP_019849317.1"/>
    <property type="gene ID" value="LOC109580503"/>
</dbReference>
<evidence type="ECO:0000256" key="1">
    <source>
        <dbReference type="SAM" id="MobiDB-lite"/>
    </source>
</evidence>
<accession>A0A1X7VED5</accession>
<feature type="region of interest" description="Disordered" evidence="1">
    <location>
        <begin position="162"/>
        <end position="284"/>
    </location>
</feature>
<organism evidence="2">
    <name type="scientific">Amphimedon queenslandica</name>
    <name type="common">Sponge</name>
    <dbReference type="NCBI Taxonomy" id="400682"/>
    <lineage>
        <taxon>Eukaryota</taxon>
        <taxon>Metazoa</taxon>
        <taxon>Porifera</taxon>
        <taxon>Demospongiae</taxon>
        <taxon>Heteroscleromorpha</taxon>
        <taxon>Haplosclerida</taxon>
        <taxon>Niphatidae</taxon>
        <taxon>Amphimedon</taxon>
    </lineage>
</organism>
<dbReference type="KEGG" id="aqu:109580503"/>
<feature type="region of interest" description="Disordered" evidence="1">
    <location>
        <begin position="309"/>
        <end position="330"/>
    </location>
</feature>
<dbReference type="InParanoid" id="A0A1X7VED5"/>
<gene>
    <name evidence="2" type="primary">109580503</name>
</gene>
<feature type="region of interest" description="Disordered" evidence="1">
    <location>
        <begin position="1"/>
        <end position="29"/>
    </location>
</feature>
<protein>
    <submittedName>
        <fullName evidence="2">Uncharacterized protein</fullName>
    </submittedName>
</protein>
<dbReference type="EnsemblMetazoa" id="Aqu2.1.38353_001">
    <property type="protein sequence ID" value="Aqu2.1.38353_001"/>
    <property type="gene ID" value="Aqu2.1.38353"/>
</dbReference>
<dbReference type="AlphaFoldDB" id="A0A1X7VED5"/>
<reference evidence="2" key="2">
    <citation type="submission" date="2017-05" db="UniProtKB">
        <authorList>
            <consortium name="EnsemblMetazoa"/>
        </authorList>
    </citation>
    <scope>IDENTIFICATION</scope>
</reference>
<feature type="compositionally biased region" description="Polar residues" evidence="1">
    <location>
        <begin position="79"/>
        <end position="94"/>
    </location>
</feature>
<feature type="compositionally biased region" description="Basic residues" evidence="1">
    <location>
        <begin position="1"/>
        <end position="13"/>
    </location>
</feature>
<reference evidence="3" key="1">
    <citation type="journal article" date="2010" name="Nature">
        <title>The Amphimedon queenslandica genome and the evolution of animal complexity.</title>
        <authorList>
            <person name="Srivastava M."/>
            <person name="Simakov O."/>
            <person name="Chapman J."/>
            <person name="Fahey B."/>
            <person name="Gauthier M.E."/>
            <person name="Mitros T."/>
            <person name="Richards G.S."/>
            <person name="Conaco C."/>
            <person name="Dacre M."/>
            <person name="Hellsten U."/>
            <person name="Larroux C."/>
            <person name="Putnam N.H."/>
            <person name="Stanke M."/>
            <person name="Adamska M."/>
            <person name="Darling A."/>
            <person name="Degnan S.M."/>
            <person name="Oakley T.H."/>
            <person name="Plachetzki D.C."/>
            <person name="Zhai Y."/>
            <person name="Adamski M."/>
            <person name="Calcino A."/>
            <person name="Cummins S.F."/>
            <person name="Goodstein D.M."/>
            <person name="Harris C."/>
            <person name="Jackson D.J."/>
            <person name="Leys S.P."/>
            <person name="Shu S."/>
            <person name="Woodcroft B.J."/>
            <person name="Vervoort M."/>
            <person name="Kosik K.S."/>
            <person name="Manning G."/>
            <person name="Degnan B.M."/>
            <person name="Rokhsar D.S."/>
        </authorList>
    </citation>
    <scope>NUCLEOTIDE SEQUENCE [LARGE SCALE GENOMIC DNA]</scope>
</reference>
<sequence length="431" mass="48309">MGNRIGKNKVPLRRTRDIKSCRGSSLSNSKESILTATTINSRCLLLRDEADEHEFLEEECSSSEQLASSHHHHGVSASPPYSSDEGTIIVNNGSDPEHSYSDQDLPTGDLVRSDDRQRQQAFEEEILPNLAMPERILKKLTTEEWNELVHVFCLSLEQSVKSTLPQQPQPSSATSPVAEKKRNSSNITTSRHGSSHKYTLDETKKRSATANYCPVGSKKQKSHHHHGRKRRPLSLPPPDNPPPGGQERRKRKTGTLDTGNQDEGMHHESHHRSRCHSNSHHCRRKNCSHNRAKFITLGQLKDLGLALNTKENDGSQSSDHHNSLRRSITSPHNLEQLCYLGPERINGRTDDEQDSSASNMAVADYDVSSTPVLPVPPPPPVPLTFKVKHLHKHNHFHVVHHTTDLMPPDLSSGNRERHYHQSLVLAQGTSH</sequence>
<feature type="compositionally biased region" description="Low complexity" evidence="1">
    <location>
        <begin position="162"/>
        <end position="176"/>
    </location>
</feature>
<evidence type="ECO:0000313" key="2">
    <source>
        <dbReference type="EnsemblMetazoa" id="Aqu2.1.38353_001"/>
    </source>
</evidence>
<keyword evidence="3" id="KW-1185">Reference proteome</keyword>
<evidence type="ECO:0000313" key="3">
    <source>
        <dbReference type="Proteomes" id="UP000007879"/>
    </source>
</evidence>
<feature type="compositionally biased region" description="Basic residues" evidence="1">
    <location>
        <begin position="268"/>
        <end position="284"/>
    </location>
</feature>
<feature type="region of interest" description="Disordered" evidence="1">
    <location>
        <begin position="59"/>
        <end position="117"/>
    </location>
</feature>
<proteinExistence type="predicted"/>
<feature type="compositionally biased region" description="Basic and acidic residues" evidence="1">
    <location>
        <begin position="310"/>
        <end position="322"/>
    </location>
</feature>